<feature type="chain" id="PRO_5028455004" evidence="5">
    <location>
        <begin position="22"/>
        <end position="263"/>
    </location>
</feature>
<dbReference type="Pfam" id="PF00386">
    <property type="entry name" value="C1q"/>
    <property type="match status" value="1"/>
</dbReference>
<comment type="subcellular location">
    <subcellularLocation>
        <location evidence="1">Secreted</location>
    </subcellularLocation>
</comment>
<feature type="signal peptide" evidence="5">
    <location>
        <begin position="1"/>
        <end position="21"/>
    </location>
</feature>
<organism evidence="7 8">
    <name type="scientific">Parambassis ranga</name>
    <name type="common">Indian glassy fish</name>
    <dbReference type="NCBI Taxonomy" id="210632"/>
    <lineage>
        <taxon>Eukaryota</taxon>
        <taxon>Metazoa</taxon>
        <taxon>Chordata</taxon>
        <taxon>Craniata</taxon>
        <taxon>Vertebrata</taxon>
        <taxon>Euteleostomi</taxon>
        <taxon>Actinopterygii</taxon>
        <taxon>Neopterygii</taxon>
        <taxon>Teleostei</taxon>
        <taxon>Neoteleostei</taxon>
        <taxon>Acanthomorphata</taxon>
        <taxon>Ovalentaria</taxon>
        <taxon>Ambassidae</taxon>
        <taxon>Parambassis</taxon>
    </lineage>
</organism>
<accession>A0A6P7IFG9</accession>
<dbReference type="InterPro" id="IPR001073">
    <property type="entry name" value="C1q_dom"/>
</dbReference>
<dbReference type="PANTHER" id="PTHR22923:SF102">
    <property type="entry name" value="CEREBELLIN 13-RELATED"/>
    <property type="match status" value="1"/>
</dbReference>
<evidence type="ECO:0000256" key="4">
    <source>
        <dbReference type="SAM" id="Coils"/>
    </source>
</evidence>
<keyword evidence="7" id="KW-1185">Reference proteome</keyword>
<evidence type="ECO:0000256" key="5">
    <source>
        <dbReference type="SAM" id="SignalP"/>
    </source>
</evidence>
<reference evidence="8" key="1">
    <citation type="submission" date="2025-08" db="UniProtKB">
        <authorList>
            <consortium name="RefSeq"/>
        </authorList>
    </citation>
    <scope>IDENTIFICATION</scope>
</reference>
<gene>
    <name evidence="8" type="primary">LOC114435892</name>
</gene>
<evidence type="ECO:0000313" key="7">
    <source>
        <dbReference type="Proteomes" id="UP000515145"/>
    </source>
</evidence>
<feature type="coiled-coil region" evidence="4">
    <location>
        <begin position="79"/>
        <end position="124"/>
    </location>
</feature>
<feature type="domain" description="C1q" evidence="6">
    <location>
        <begin position="126"/>
        <end position="263"/>
    </location>
</feature>
<dbReference type="InterPro" id="IPR050822">
    <property type="entry name" value="Cerebellin_Synaptic_Org"/>
</dbReference>
<dbReference type="PRINTS" id="PR00007">
    <property type="entry name" value="COMPLEMNTC1Q"/>
</dbReference>
<keyword evidence="4" id="KW-0175">Coiled coil</keyword>
<evidence type="ECO:0000256" key="1">
    <source>
        <dbReference type="ARBA" id="ARBA00004613"/>
    </source>
</evidence>
<dbReference type="GO" id="GO:0005576">
    <property type="term" value="C:extracellular region"/>
    <property type="evidence" value="ECO:0007669"/>
    <property type="project" value="UniProtKB-SubCell"/>
</dbReference>
<sequence length="263" mass="28961">MDRLSVLIVVCLLASWSECHTEGEYNETQITALLLEDPADTTEEINDAVFDQEPQIPELLTLNTSASQTGCEASIFMVLGALEERQRATERALEETNQKLEASLATCETQVATLNSTLNELRRTYEGQGRVAFSVALPTESTIGPLNVIFPLVYRHIHINIGGHYSPVTGYFTAPVRGVYYFSFNSICWATNQGTCGGSLYHNGIFIASWYGHSSTHPTSGFNSAALLLKAGDNVNVRLWAQNRISDSGNKYSTFTGFLLFPM</sequence>
<dbReference type="AlphaFoldDB" id="A0A6P7IFG9"/>
<evidence type="ECO:0000313" key="8">
    <source>
        <dbReference type="RefSeq" id="XP_028261657.1"/>
    </source>
</evidence>
<proteinExistence type="predicted"/>
<dbReference type="InParanoid" id="A0A6P7IFG9"/>
<evidence type="ECO:0000256" key="2">
    <source>
        <dbReference type="ARBA" id="ARBA00022525"/>
    </source>
</evidence>
<dbReference type="RefSeq" id="XP_028261657.1">
    <property type="nucleotide sequence ID" value="XM_028405856.1"/>
</dbReference>
<dbReference type="InterPro" id="IPR008983">
    <property type="entry name" value="Tumour_necrosis_fac-like_dom"/>
</dbReference>
<dbReference type="Proteomes" id="UP000515145">
    <property type="component" value="Chromosome 5"/>
</dbReference>
<protein>
    <submittedName>
        <fullName evidence="8">Cerebellin-2-like</fullName>
    </submittedName>
</protein>
<dbReference type="Gene3D" id="2.60.120.40">
    <property type="match status" value="1"/>
</dbReference>
<keyword evidence="2" id="KW-0964">Secreted</keyword>
<dbReference type="OrthoDB" id="10070467at2759"/>
<dbReference type="PANTHER" id="PTHR22923">
    <property type="entry name" value="CEREBELLIN-RELATED"/>
    <property type="match status" value="1"/>
</dbReference>
<dbReference type="PROSITE" id="PS50871">
    <property type="entry name" value="C1Q"/>
    <property type="match status" value="1"/>
</dbReference>
<dbReference type="GeneID" id="114435892"/>
<evidence type="ECO:0000259" key="6">
    <source>
        <dbReference type="PROSITE" id="PS50871"/>
    </source>
</evidence>
<dbReference type="SUPFAM" id="SSF49842">
    <property type="entry name" value="TNF-like"/>
    <property type="match status" value="1"/>
</dbReference>
<evidence type="ECO:0000256" key="3">
    <source>
        <dbReference type="ARBA" id="ARBA00022729"/>
    </source>
</evidence>
<name>A0A6P7IFG9_9TELE</name>
<dbReference type="SMART" id="SM00110">
    <property type="entry name" value="C1Q"/>
    <property type="match status" value="1"/>
</dbReference>
<keyword evidence="3 5" id="KW-0732">Signal</keyword>